<proteinExistence type="predicted"/>
<dbReference type="EMBL" id="JAGUCN010000015">
    <property type="protein sequence ID" value="MBS2212379.1"/>
    <property type="molecule type" value="Genomic_DNA"/>
</dbReference>
<gene>
    <name evidence="1" type="ORF">KEM09_13265</name>
</gene>
<reference evidence="1 2" key="1">
    <citation type="journal article" date="2014" name="Int. J. Syst. Evol. Microbiol.">
        <title>Carboxylicivirga gen. nov. in the family Marinilabiliaceae with two novel species, Carboxylicivirga mesophila sp. nov. and Carboxylicivirga taeanensis sp. nov., and reclassification of Cytophaga fermentans as Saccharicrinis fermentans gen. nov., comb. nov.</title>
        <authorList>
            <person name="Yang S.H."/>
            <person name="Seo H.S."/>
            <person name="Woo J.H."/>
            <person name="Oh H.M."/>
            <person name="Jang H."/>
            <person name="Lee J.H."/>
            <person name="Kim S.J."/>
            <person name="Kwon K.K."/>
        </authorList>
    </citation>
    <scope>NUCLEOTIDE SEQUENCE [LARGE SCALE GENOMIC DNA]</scope>
    <source>
        <strain evidence="1 2">JCM 18290</strain>
    </source>
</reference>
<accession>A0ABS5KBF9</accession>
<sequence>MHYTKNSIANYQSGVELLLYNSLNQQSIKNTVTQFGYSEDDLNHIYSLNRELAGIVTAVEQAKNHKRLVFRDKNSLLAGIKKDYMRCLKLARIVLSEDLKAAEALMLNGSRARTYNELLFQISAFVSNLMNNSSWLNALKVYNISTDTIRELQARLKQLGQLSDKCLEAQGEVRRLTDLKKKKLVNMQRYVSDYVKVVRIALEEKPKLLTSLGIGAKKE</sequence>
<evidence type="ECO:0000313" key="1">
    <source>
        <dbReference type="EMBL" id="MBS2212379.1"/>
    </source>
</evidence>
<protein>
    <submittedName>
        <fullName evidence="1">Uncharacterized protein</fullName>
    </submittedName>
</protein>
<comment type="caution">
    <text evidence="1">The sequence shown here is derived from an EMBL/GenBank/DDBJ whole genome shotgun (WGS) entry which is preliminary data.</text>
</comment>
<dbReference type="Proteomes" id="UP000721861">
    <property type="component" value="Unassembled WGS sequence"/>
</dbReference>
<organism evidence="1 2">
    <name type="scientific">Carboxylicivirga mesophila</name>
    <dbReference type="NCBI Taxonomy" id="1166478"/>
    <lineage>
        <taxon>Bacteria</taxon>
        <taxon>Pseudomonadati</taxon>
        <taxon>Bacteroidota</taxon>
        <taxon>Bacteroidia</taxon>
        <taxon>Marinilabiliales</taxon>
        <taxon>Marinilabiliaceae</taxon>
        <taxon>Carboxylicivirga</taxon>
    </lineage>
</organism>
<evidence type="ECO:0000313" key="2">
    <source>
        <dbReference type="Proteomes" id="UP000721861"/>
    </source>
</evidence>
<dbReference type="RefSeq" id="WP_212229000.1">
    <property type="nucleotide sequence ID" value="NZ_JAGUCN010000015.1"/>
</dbReference>
<name>A0ABS5KBF9_9BACT</name>
<keyword evidence="2" id="KW-1185">Reference proteome</keyword>